<dbReference type="Proteomes" id="UP000194127">
    <property type="component" value="Unassembled WGS sequence"/>
</dbReference>
<accession>A0A1X6NBM7</accession>
<sequence>MAQWSTEEASADPRETSLKPEFGRPQPPSYFGNELSALRRGPNGSMFKRQAPETLAAVQYYLQRVHALTLIIWVVVLTLDYAKKGDTRTLLIGAGQYALQILIYNYVYKDTPLLGSRRHLGLQSLSALERGEAEPSLSAKGDEEK</sequence>
<feature type="compositionally biased region" description="Basic and acidic residues" evidence="1">
    <location>
        <begin position="11"/>
        <end position="22"/>
    </location>
</feature>
<feature type="region of interest" description="Disordered" evidence="1">
    <location>
        <begin position="1"/>
        <end position="29"/>
    </location>
</feature>
<evidence type="ECO:0000313" key="4">
    <source>
        <dbReference type="Proteomes" id="UP000194127"/>
    </source>
</evidence>
<feature type="transmembrane region" description="Helical" evidence="2">
    <location>
        <begin position="89"/>
        <end position="108"/>
    </location>
</feature>
<name>A0A1X6NBM7_9APHY</name>
<feature type="transmembrane region" description="Helical" evidence="2">
    <location>
        <begin position="65"/>
        <end position="82"/>
    </location>
</feature>
<keyword evidence="4" id="KW-1185">Reference proteome</keyword>
<dbReference type="RefSeq" id="XP_024342640.1">
    <property type="nucleotide sequence ID" value="XM_024484233.1"/>
</dbReference>
<gene>
    <name evidence="3" type="ORF">POSPLADRAFT_1132633</name>
</gene>
<evidence type="ECO:0000256" key="1">
    <source>
        <dbReference type="SAM" id="MobiDB-lite"/>
    </source>
</evidence>
<organism evidence="3 4">
    <name type="scientific">Postia placenta MAD-698-R-SB12</name>
    <dbReference type="NCBI Taxonomy" id="670580"/>
    <lineage>
        <taxon>Eukaryota</taxon>
        <taxon>Fungi</taxon>
        <taxon>Dikarya</taxon>
        <taxon>Basidiomycota</taxon>
        <taxon>Agaricomycotina</taxon>
        <taxon>Agaricomycetes</taxon>
        <taxon>Polyporales</taxon>
        <taxon>Adustoporiaceae</taxon>
        <taxon>Rhodonia</taxon>
    </lineage>
</organism>
<dbReference type="AlphaFoldDB" id="A0A1X6NBM7"/>
<keyword evidence="2" id="KW-1133">Transmembrane helix</keyword>
<keyword evidence="2" id="KW-0472">Membrane</keyword>
<dbReference type="EMBL" id="KZ110592">
    <property type="protein sequence ID" value="OSX65846.1"/>
    <property type="molecule type" value="Genomic_DNA"/>
</dbReference>
<evidence type="ECO:0000313" key="3">
    <source>
        <dbReference type="EMBL" id="OSX65846.1"/>
    </source>
</evidence>
<keyword evidence="2" id="KW-0812">Transmembrane</keyword>
<evidence type="ECO:0000256" key="2">
    <source>
        <dbReference type="SAM" id="Phobius"/>
    </source>
</evidence>
<dbReference type="OrthoDB" id="10282374at2759"/>
<dbReference type="GeneID" id="36329182"/>
<protein>
    <submittedName>
        <fullName evidence="3">Uncharacterized protein</fullName>
    </submittedName>
</protein>
<reference evidence="3 4" key="1">
    <citation type="submission" date="2017-04" db="EMBL/GenBank/DDBJ databases">
        <title>Genome Sequence of the Model Brown-Rot Fungus Postia placenta SB12.</title>
        <authorList>
            <consortium name="DOE Joint Genome Institute"/>
            <person name="Gaskell J."/>
            <person name="Kersten P."/>
            <person name="Larrondo L.F."/>
            <person name="Canessa P."/>
            <person name="Martinez D."/>
            <person name="Hibbett D."/>
            <person name="Schmoll M."/>
            <person name="Kubicek C.P."/>
            <person name="Martinez A.T."/>
            <person name="Yadav J."/>
            <person name="Master E."/>
            <person name="Magnuson J.K."/>
            <person name="James T."/>
            <person name="Yaver D."/>
            <person name="Berka R."/>
            <person name="Labutti K."/>
            <person name="Lipzen A."/>
            <person name="Aerts A."/>
            <person name="Barry K."/>
            <person name="Henrissat B."/>
            <person name="Blanchette R."/>
            <person name="Grigoriev I."/>
            <person name="Cullen D."/>
        </authorList>
    </citation>
    <scope>NUCLEOTIDE SEQUENCE [LARGE SCALE GENOMIC DNA]</scope>
    <source>
        <strain evidence="3 4">MAD-698-R-SB12</strain>
    </source>
</reference>
<proteinExistence type="predicted"/>